<dbReference type="SMART" id="SM00849">
    <property type="entry name" value="Lactamase_B"/>
    <property type="match status" value="1"/>
</dbReference>
<comment type="caution">
    <text evidence="3">The sequence shown here is derived from an EMBL/GenBank/DDBJ whole genome shotgun (WGS) entry which is preliminary data.</text>
</comment>
<dbReference type="InterPro" id="IPR051682">
    <property type="entry name" value="Mito_Persulfide_Diox"/>
</dbReference>
<accession>A0A9X3DFE1</accession>
<evidence type="ECO:0000313" key="3">
    <source>
        <dbReference type="EMBL" id="MCX3266242.1"/>
    </source>
</evidence>
<keyword evidence="1" id="KW-0479">Metal-binding</keyword>
<evidence type="ECO:0000313" key="4">
    <source>
        <dbReference type="Proteomes" id="UP001142592"/>
    </source>
</evidence>
<feature type="domain" description="Rhodanese" evidence="2">
    <location>
        <begin position="295"/>
        <end position="333"/>
    </location>
</feature>
<protein>
    <submittedName>
        <fullName evidence="3">MBL fold metallo-hydrolase</fullName>
    </submittedName>
</protein>
<dbReference type="SUPFAM" id="SSF52821">
    <property type="entry name" value="Rhodanese/Cell cycle control phosphatase"/>
    <property type="match status" value="2"/>
</dbReference>
<feature type="domain" description="Rhodanese" evidence="2">
    <location>
        <begin position="392"/>
        <end position="475"/>
    </location>
</feature>
<dbReference type="SUPFAM" id="SSF56281">
    <property type="entry name" value="Metallo-hydrolase/oxidoreductase"/>
    <property type="match status" value="1"/>
</dbReference>
<dbReference type="InterPro" id="IPR044528">
    <property type="entry name" value="POD-like_MBL-fold"/>
</dbReference>
<dbReference type="GO" id="GO:0046872">
    <property type="term" value="F:metal ion binding"/>
    <property type="evidence" value="ECO:0007669"/>
    <property type="project" value="UniProtKB-KW"/>
</dbReference>
<evidence type="ECO:0000259" key="2">
    <source>
        <dbReference type="PROSITE" id="PS50206"/>
    </source>
</evidence>
<dbReference type="GO" id="GO:0070813">
    <property type="term" value="P:hydrogen sulfide metabolic process"/>
    <property type="evidence" value="ECO:0007669"/>
    <property type="project" value="TreeGrafter"/>
</dbReference>
<dbReference type="InterPro" id="IPR036873">
    <property type="entry name" value="Rhodanese-like_dom_sf"/>
</dbReference>
<dbReference type="PANTHER" id="PTHR43084:SF1">
    <property type="entry name" value="PERSULFIDE DIOXYGENASE ETHE1, MITOCHONDRIAL"/>
    <property type="match status" value="1"/>
</dbReference>
<dbReference type="PANTHER" id="PTHR43084">
    <property type="entry name" value="PERSULFIDE DIOXYGENASE ETHE1"/>
    <property type="match status" value="1"/>
</dbReference>
<dbReference type="Pfam" id="PF00581">
    <property type="entry name" value="Rhodanese"/>
    <property type="match status" value="1"/>
</dbReference>
<dbReference type="InterPro" id="IPR001279">
    <property type="entry name" value="Metallo-B-lactamas"/>
</dbReference>
<name>A0A9X3DFE1_9SPHI</name>
<proteinExistence type="predicted"/>
<dbReference type="InterPro" id="IPR036866">
    <property type="entry name" value="RibonucZ/Hydroxyglut_hydro"/>
</dbReference>
<dbReference type="Proteomes" id="UP001142592">
    <property type="component" value="Unassembled WGS sequence"/>
</dbReference>
<dbReference type="GO" id="GO:0006749">
    <property type="term" value="P:glutathione metabolic process"/>
    <property type="evidence" value="ECO:0007669"/>
    <property type="project" value="InterPro"/>
</dbReference>
<dbReference type="Gene3D" id="3.40.250.10">
    <property type="entry name" value="Rhodanese-like domain"/>
    <property type="match status" value="2"/>
</dbReference>
<organism evidence="3 4">
    <name type="scientific">Pedobacter agri</name>
    <dbReference type="NCBI Taxonomy" id="454586"/>
    <lineage>
        <taxon>Bacteria</taxon>
        <taxon>Pseudomonadati</taxon>
        <taxon>Bacteroidota</taxon>
        <taxon>Sphingobacteriia</taxon>
        <taxon>Sphingobacteriales</taxon>
        <taxon>Sphingobacteriaceae</taxon>
        <taxon>Pedobacter</taxon>
    </lineage>
</organism>
<dbReference type="CDD" id="cd07724">
    <property type="entry name" value="POD-like_MBL-fold"/>
    <property type="match status" value="1"/>
</dbReference>
<dbReference type="GO" id="GO:0050313">
    <property type="term" value="F:sulfur dioxygenase activity"/>
    <property type="evidence" value="ECO:0007669"/>
    <property type="project" value="InterPro"/>
</dbReference>
<gene>
    <name evidence="3" type="ORF">OQZ29_15900</name>
</gene>
<dbReference type="AlphaFoldDB" id="A0A9X3DFE1"/>
<evidence type="ECO:0000256" key="1">
    <source>
        <dbReference type="ARBA" id="ARBA00022723"/>
    </source>
</evidence>
<dbReference type="PROSITE" id="PS50206">
    <property type="entry name" value="RHODANESE_3"/>
    <property type="match status" value="2"/>
</dbReference>
<dbReference type="Pfam" id="PF00753">
    <property type="entry name" value="Lactamase_B"/>
    <property type="match status" value="1"/>
</dbReference>
<keyword evidence="4" id="KW-1185">Reference proteome</keyword>
<dbReference type="EMBL" id="JAPJUH010000004">
    <property type="protein sequence ID" value="MCX3266242.1"/>
    <property type="molecule type" value="Genomic_DNA"/>
</dbReference>
<dbReference type="Gene3D" id="3.60.15.10">
    <property type="entry name" value="Ribonuclease Z/Hydroxyacylglutathione hydrolase-like"/>
    <property type="match status" value="1"/>
</dbReference>
<dbReference type="RefSeq" id="WP_010600530.1">
    <property type="nucleotide sequence ID" value="NZ_JAPJUH010000004.1"/>
</dbReference>
<reference evidence="3" key="1">
    <citation type="submission" date="2022-11" db="EMBL/GenBank/DDBJ databases">
        <authorList>
            <person name="Graham C."/>
            <person name="Newman J.D."/>
        </authorList>
    </citation>
    <scope>NUCLEOTIDE SEQUENCE</scope>
    <source>
        <strain evidence="3">DSM 19486</strain>
    </source>
</reference>
<sequence>MRRRSFIRQAGGFFLLSAAWPSKVFSGSRNWHIEQFQDKGLAHFSYAVLVNGKIILIDPGRNPKPYLDYAKSQNAAVTGVIETHPHADFTSSHLEFQKLNNIKIYASSLTKASYQRTGFDDGDKIRLSDSVSLRSVFTPGHAPDHIAVVLTENGKDIAVFSGDSLLIGDVGRPDLREIGTDATTQRKRLAEQLFDTLHQKFAKLADSVIVYPAHGAGSLCGKAIRDAASSTIGDEKAHNPAFQIKTKEEFVKNILNDLPFTPKYFSYDVAWNIKGLPGFATSIASVKLLETNFVPSENSIIVDARPESVFKKSYLKNAINLQNGAKFETWLGSTIPPNTSFYLVAADKRVLEEVIAKTAKIGYEQHITGAFIYNLVDGQKLEKYETTTSAIDESTYTIIDVRTEREFRDEPIFKSAINIPLQDLKDQLNKIPQDKPILVNCASGYRSAAGSSIIKNKFPNHAVYDLGTAVLDLEKTGTSHKPNH</sequence>
<dbReference type="InterPro" id="IPR001763">
    <property type="entry name" value="Rhodanese-like_dom"/>
</dbReference>